<feature type="active site" description="Tele-AMP-histidine intermediate" evidence="1">
    <location>
        <position position="96"/>
    </location>
</feature>
<dbReference type="OrthoDB" id="9784774at2"/>
<dbReference type="InterPro" id="IPR036265">
    <property type="entry name" value="HIT-like_sf"/>
</dbReference>
<dbReference type="Proteomes" id="UP000295680">
    <property type="component" value="Unassembled WGS sequence"/>
</dbReference>
<feature type="short sequence motif" description="Histidine triad motif" evidence="2 3">
    <location>
        <begin position="94"/>
        <end position="98"/>
    </location>
</feature>
<dbReference type="GO" id="GO:0009117">
    <property type="term" value="P:nucleotide metabolic process"/>
    <property type="evidence" value="ECO:0007669"/>
    <property type="project" value="TreeGrafter"/>
</dbReference>
<reference evidence="5 6" key="1">
    <citation type="submission" date="2019-03" db="EMBL/GenBank/DDBJ databases">
        <title>Genomic Encyclopedia of Type Strains, Phase IV (KMG-IV): sequencing the most valuable type-strain genomes for metagenomic binning, comparative biology and taxonomic classification.</title>
        <authorList>
            <person name="Goeker M."/>
        </authorList>
    </citation>
    <scope>NUCLEOTIDE SEQUENCE [LARGE SCALE GENOMIC DNA]</scope>
    <source>
        <strain evidence="5 6">DSM 45934</strain>
    </source>
</reference>
<evidence type="ECO:0000256" key="2">
    <source>
        <dbReference type="PIRSR" id="PIRSR601310-3"/>
    </source>
</evidence>
<dbReference type="PROSITE" id="PS51084">
    <property type="entry name" value="HIT_2"/>
    <property type="match status" value="1"/>
</dbReference>
<dbReference type="PRINTS" id="PR00332">
    <property type="entry name" value="HISTRIAD"/>
</dbReference>
<gene>
    <name evidence="5" type="ORF">EV192_1243</name>
</gene>
<accession>A0A4V2S3H0</accession>
<dbReference type="PANTHER" id="PTHR46648">
    <property type="entry name" value="HIT FAMILY PROTEIN 1"/>
    <property type="match status" value="1"/>
</dbReference>
<evidence type="ECO:0000256" key="1">
    <source>
        <dbReference type="PIRSR" id="PIRSR601310-1"/>
    </source>
</evidence>
<dbReference type="AlphaFoldDB" id="A0A4V2S3H0"/>
<dbReference type="PROSITE" id="PS00892">
    <property type="entry name" value="HIT_1"/>
    <property type="match status" value="1"/>
</dbReference>
<dbReference type="SUPFAM" id="SSF54197">
    <property type="entry name" value="HIT-like"/>
    <property type="match status" value="1"/>
</dbReference>
<dbReference type="InterPro" id="IPR019808">
    <property type="entry name" value="Histidine_triad_CS"/>
</dbReference>
<evidence type="ECO:0000259" key="4">
    <source>
        <dbReference type="PROSITE" id="PS51084"/>
    </source>
</evidence>
<dbReference type="PANTHER" id="PTHR46648:SF1">
    <property type="entry name" value="ADENOSINE 5'-MONOPHOSPHORAMIDASE HNT1"/>
    <property type="match status" value="1"/>
</dbReference>
<dbReference type="Gene3D" id="3.30.428.10">
    <property type="entry name" value="HIT-like"/>
    <property type="match status" value="1"/>
</dbReference>
<dbReference type="EMBL" id="SLWS01000024">
    <property type="protein sequence ID" value="TCO44230.1"/>
    <property type="molecule type" value="Genomic_DNA"/>
</dbReference>
<proteinExistence type="predicted"/>
<dbReference type="InterPro" id="IPR001310">
    <property type="entry name" value="Histidine_triad_HIT"/>
</dbReference>
<evidence type="ECO:0000313" key="6">
    <source>
        <dbReference type="Proteomes" id="UP000295680"/>
    </source>
</evidence>
<name>A0A4V2S3H0_9PSEU</name>
<organism evidence="5 6">
    <name type="scientific">Actinocrispum wychmicini</name>
    <dbReference type="NCBI Taxonomy" id="1213861"/>
    <lineage>
        <taxon>Bacteria</taxon>
        <taxon>Bacillati</taxon>
        <taxon>Actinomycetota</taxon>
        <taxon>Actinomycetes</taxon>
        <taxon>Pseudonocardiales</taxon>
        <taxon>Pseudonocardiaceae</taxon>
        <taxon>Actinocrispum</taxon>
    </lineage>
</organism>
<keyword evidence="6" id="KW-1185">Reference proteome</keyword>
<protein>
    <submittedName>
        <fullName evidence="5">Histidine triad (HIT) family protein</fullName>
    </submittedName>
</protein>
<dbReference type="GO" id="GO:0003824">
    <property type="term" value="F:catalytic activity"/>
    <property type="evidence" value="ECO:0007669"/>
    <property type="project" value="InterPro"/>
</dbReference>
<dbReference type="RefSeq" id="WP_132126379.1">
    <property type="nucleotide sequence ID" value="NZ_SLWS01000024.1"/>
</dbReference>
<dbReference type="Pfam" id="PF01230">
    <property type="entry name" value="HIT"/>
    <property type="match status" value="1"/>
</dbReference>
<feature type="domain" description="HIT" evidence="4">
    <location>
        <begin position="4"/>
        <end position="109"/>
    </location>
</feature>
<sequence>MDCLFCAIVAGEKPGFMVAAEPVGTAFLDIRPVFKGHTLVVPPTHVPTFADLPKADLGGYFEFVQRITVAVQAGLGAQGTFVAMNNVVSQSVPHLHTHVVPRTKGDGLRGFFWPRTKYASDEEADDYAARVRKALS</sequence>
<comment type="caution">
    <text evidence="5">The sequence shown here is derived from an EMBL/GenBank/DDBJ whole genome shotgun (WGS) entry which is preliminary data.</text>
</comment>
<evidence type="ECO:0000256" key="3">
    <source>
        <dbReference type="PROSITE-ProRule" id="PRU00464"/>
    </source>
</evidence>
<dbReference type="InterPro" id="IPR011146">
    <property type="entry name" value="HIT-like"/>
</dbReference>
<evidence type="ECO:0000313" key="5">
    <source>
        <dbReference type="EMBL" id="TCO44230.1"/>
    </source>
</evidence>